<dbReference type="OrthoDB" id="1931120at2"/>
<evidence type="ECO:0000313" key="9">
    <source>
        <dbReference type="EMBL" id="RJY01472.1"/>
    </source>
</evidence>
<dbReference type="EMBL" id="QYYH01000272">
    <property type="protein sequence ID" value="RJY01472.1"/>
    <property type="molecule type" value="Genomic_DNA"/>
</dbReference>
<evidence type="ECO:0000259" key="8">
    <source>
        <dbReference type="PROSITE" id="PS50109"/>
    </source>
</evidence>
<dbReference type="GO" id="GO:0000160">
    <property type="term" value="P:phosphorelay signal transduction system"/>
    <property type="evidence" value="ECO:0007669"/>
    <property type="project" value="UniProtKB-KW"/>
</dbReference>
<name>A0A3A6TMC9_9GAMM</name>
<keyword evidence="6" id="KW-0067">ATP-binding</keyword>
<evidence type="ECO:0000313" key="10">
    <source>
        <dbReference type="Proteomes" id="UP000273022"/>
    </source>
</evidence>
<reference evidence="9 10" key="1">
    <citation type="submission" date="2018-09" db="EMBL/GenBank/DDBJ databases">
        <title>Phylogeny of the Shewanellaceae, and recommendation for two new genera, Pseudoshewanella and Parashewanella.</title>
        <authorList>
            <person name="Wang G."/>
        </authorList>
    </citation>
    <scope>NUCLEOTIDE SEQUENCE [LARGE SCALE GENOMIC DNA]</scope>
    <source>
        <strain evidence="9 10">KCTC 22492</strain>
    </source>
</reference>
<dbReference type="PANTHER" id="PTHR43065">
    <property type="entry name" value="SENSOR HISTIDINE KINASE"/>
    <property type="match status" value="1"/>
</dbReference>
<keyword evidence="3" id="KW-0808">Transferase</keyword>
<evidence type="ECO:0000256" key="6">
    <source>
        <dbReference type="ARBA" id="ARBA00022840"/>
    </source>
</evidence>
<evidence type="ECO:0000256" key="5">
    <source>
        <dbReference type="ARBA" id="ARBA00022777"/>
    </source>
</evidence>
<proteinExistence type="predicted"/>
<dbReference type="PANTHER" id="PTHR43065:SF46">
    <property type="entry name" value="C4-DICARBOXYLATE TRANSPORT SENSOR PROTEIN DCTB"/>
    <property type="match status" value="1"/>
</dbReference>
<dbReference type="RefSeq" id="WP_121855304.1">
    <property type="nucleotide sequence ID" value="NZ_CP037952.1"/>
</dbReference>
<dbReference type="Proteomes" id="UP000273022">
    <property type="component" value="Unassembled WGS sequence"/>
</dbReference>
<comment type="caution">
    <text evidence="9">The sequence shown here is derived from an EMBL/GenBank/DDBJ whole genome shotgun (WGS) entry which is preliminary data.</text>
</comment>
<dbReference type="PROSITE" id="PS50109">
    <property type="entry name" value="HIS_KIN"/>
    <property type="match status" value="1"/>
</dbReference>
<dbReference type="SUPFAM" id="SSF55874">
    <property type="entry name" value="ATPase domain of HSP90 chaperone/DNA topoisomerase II/histidine kinase"/>
    <property type="match status" value="1"/>
</dbReference>
<keyword evidence="10" id="KW-1185">Reference proteome</keyword>
<evidence type="ECO:0000256" key="1">
    <source>
        <dbReference type="ARBA" id="ARBA00000085"/>
    </source>
</evidence>
<dbReference type="SMART" id="SM00387">
    <property type="entry name" value="HATPase_c"/>
    <property type="match status" value="1"/>
</dbReference>
<sequence>MDEFIGRFRSLSQLPAPNLQITSLKDLVNRTLKLFETQWQQLQVDLELKLPSDYSLMADAAQLEQVLINLLKSATEAVSELKNKQITISLHQNESAQVSLDIIDNGEGIAEHVHEMIFVPFFTTKPQGSGIGLSLSRHIMVQHGGDLTYVQPDNGARFRMLFS</sequence>
<dbReference type="PRINTS" id="PR00344">
    <property type="entry name" value="BCTRLSENSOR"/>
</dbReference>
<dbReference type="GO" id="GO:0004673">
    <property type="term" value="F:protein histidine kinase activity"/>
    <property type="evidence" value="ECO:0007669"/>
    <property type="project" value="UniProtKB-EC"/>
</dbReference>
<dbReference type="Pfam" id="PF02518">
    <property type="entry name" value="HATPase_c"/>
    <property type="match status" value="1"/>
</dbReference>
<gene>
    <name evidence="9" type="ORF">D5R81_19990</name>
</gene>
<evidence type="ECO:0000256" key="3">
    <source>
        <dbReference type="ARBA" id="ARBA00022679"/>
    </source>
</evidence>
<dbReference type="GO" id="GO:0005524">
    <property type="term" value="F:ATP binding"/>
    <property type="evidence" value="ECO:0007669"/>
    <property type="project" value="UniProtKB-KW"/>
</dbReference>
<dbReference type="Gene3D" id="3.30.565.10">
    <property type="entry name" value="Histidine kinase-like ATPase, C-terminal domain"/>
    <property type="match status" value="1"/>
</dbReference>
<organism evidence="9 10">
    <name type="scientific">Parashewanella spongiae</name>
    <dbReference type="NCBI Taxonomy" id="342950"/>
    <lineage>
        <taxon>Bacteria</taxon>
        <taxon>Pseudomonadati</taxon>
        <taxon>Pseudomonadota</taxon>
        <taxon>Gammaproteobacteria</taxon>
        <taxon>Alteromonadales</taxon>
        <taxon>Shewanellaceae</taxon>
        <taxon>Parashewanella</taxon>
    </lineage>
</organism>
<evidence type="ECO:0000256" key="2">
    <source>
        <dbReference type="ARBA" id="ARBA00012438"/>
    </source>
</evidence>
<dbReference type="InterPro" id="IPR004358">
    <property type="entry name" value="Sig_transdc_His_kin-like_C"/>
</dbReference>
<evidence type="ECO:0000256" key="4">
    <source>
        <dbReference type="ARBA" id="ARBA00022741"/>
    </source>
</evidence>
<dbReference type="InterPro" id="IPR005467">
    <property type="entry name" value="His_kinase_dom"/>
</dbReference>
<keyword evidence="7" id="KW-0902">Two-component regulatory system</keyword>
<accession>A0A3A6TMC9</accession>
<dbReference type="InterPro" id="IPR036890">
    <property type="entry name" value="HATPase_C_sf"/>
</dbReference>
<comment type="catalytic activity">
    <reaction evidence="1">
        <text>ATP + protein L-histidine = ADP + protein N-phospho-L-histidine.</text>
        <dbReference type="EC" id="2.7.13.3"/>
    </reaction>
</comment>
<dbReference type="InterPro" id="IPR003594">
    <property type="entry name" value="HATPase_dom"/>
</dbReference>
<evidence type="ECO:0000256" key="7">
    <source>
        <dbReference type="ARBA" id="ARBA00023012"/>
    </source>
</evidence>
<keyword evidence="5" id="KW-0418">Kinase</keyword>
<dbReference type="AlphaFoldDB" id="A0A3A6TMC9"/>
<dbReference type="EC" id="2.7.13.3" evidence="2"/>
<keyword evidence="4" id="KW-0547">Nucleotide-binding</keyword>
<protein>
    <recommendedName>
        <fullName evidence="2">histidine kinase</fullName>
        <ecNumber evidence="2">2.7.13.3</ecNumber>
    </recommendedName>
</protein>
<feature type="domain" description="Histidine kinase" evidence="8">
    <location>
        <begin position="1"/>
        <end position="163"/>
    </location>
</feature>